<evidence type="ECO:0000259" key="2">
    <source>
        <dbReference type="Pfam" id="PF03749"/>
    </source>
</evidence>
<feature type="domain" description="Sugar fermentation stimulation protein C-terminal" evidence="2">
    <location>
        <begin position="84"/>
        <end position="222"/>
    </location>
</feature>
<evidence type="ECO:0000313" key="5">
    <source>
        <dbReference type="Proteomes" id="UP000286773"/>
    </source>
</evidence>
<sequence>MVTYQVIQKAVFLKRVNRFVAVCRLNGSGEQVTVHVKNTGRCRELLVAQAEVSLSYEAHDRRKTAYDLIAVKKDGQWVNIDSLAPNQLVYDGIASGIIKVPGLKGDICLLQREKQIGSSRFDLYIETTLQEKLIVEVKGVTLAKNGVAAFPDAPTLRGLKHVQSLHRLMSEGYRSLVVFVVQLASVDVATIHAGMQPELQAAFVAGMADGLDVAAYSCQVTARSIKLKKPIPFDINESFE</sequence>
<keyword evidence="5" id="KW-1185">Reference proteome</keyword>
<dbReference type="AlphaFoldDB" id="A0A430AQ97"/>
<protein>
    <recommendedName>
        <fullName evidence="1">Sugar fermentation stimulation protein homolog</fullName>
    </recommendedName>
</protein>
<organism evidence="4 5">
    <name type="scientific">Vagococcus acidifermentans</name>
    <dbReference type="NCBI Taxonomy" id="564710"/>
    <lineage>
        <taxon>Bacteria</taxon>
        <taxon>Bacillati</taxon>
        <taxon>Bacillota</taxon>
        <taxon>Bacilli</taxon>
        <taxon>Lactobacillales</taxon>
        <taxon>Enterococcaceae</taxon>
        <taxon>Vagococcus</taxon>
    </lineage>
</organism>
<dbReference type="InterPro" id="IPR041465">
    <property type="entry name" value="SfsA_N"/>
</dbReference>
<proteinExistence type="inferred from homology"/>
<gene>
    <name evidence="1" type="primary">sfsA</name>
    <name evidence="4" type="ORF">CBF27_10845</name>
</gene>
<evidence type="ECO:0000313" key="4">
    <source>
        <dbReference type="EMBL" id="RSU10236.1"/>
    </source>
</evidence>
<reference evidence="4 5" key="1">
    <citation type="submission" date="2017-05" db="EMBL/GenBank/DDBJ databases">
        <title>Vagococcus spp. assemblies.</title>
        <authorList>
            <person name="Gulvik C.A."/>
        </authorList>
    </citation>
    <scope>NUCLEOTIDE SEQUENCE [LARGE SCALE GENOMIC DNA]</scope>
    <source>
        <strain evidence="4 5">LMG 24798</strain>
    </source>
</reference>
<dbReference type="Pfam" id="PF17746">
    <property type="entry name" value="SfsA_N"/>
    <property type="match status" value="1"/>
</dbReference>
<dbReference type="OrthoDB" id="9802365at2"/>
<dbReference type="Gene3D" id="2.40.50.580">
    <property type="match status" value="1"/>
</dbReference>
<dbReference type="NCBIfam" id="TIGR00230">
    <property type="entry name" value="sfsA"/>
    <property type="match status" value="1"/>
</dbReference>
<comment type="similarity">
    <text evidence="1">Belongs to the SfsA family.</text>
</comment>
<comment type="caution">
    <text evidence="4">The sequence shown here is derived from an EMBL/GenBank/DDBJ whole genome shotgun (WGS) entry which is preliminary data.</text>
</comment>
<dbReference type="InterPro" id="IPR040452">
    <property type="entry name" value="SfsA_C"/>
</dbReference>
<dbReference type="Pfam" id="PF03749">
    <property type="entry name" value="SfsA"/>
    <property type="match status" value="1"/>
</dbReference>
<dbReference type="RefSeq" id="WP_126814333.1">
    <property type="nucleotide sequence ID" value="NZ_NGKC01000013.1"/>
</dbReference>
<dbReference type="HAMAP" id="MF_00095">
    <property type="entry name" value="SfsA"/>
    <property type="match status" value="1"/>
</dbReference>
<dbReference type="GO" id="GO:0003677">
    <property type="term" value="F:DNA binding"/>
    <property type="evidence" value="ECO:0007669"/>
    <property type="project" value="InterPro"/>
</dbReference>
<evidence type="ECO:0000259" key="3">
    <source>
        <dbReference type="Pfam" id="PF17746"/>
    </source>
</evidence>
<dbReference type="Gene3D" id="3.40.1350.60">
    <property type="match status" value="1"/>
</dbReference>
<dbReference type="Proteomes" id="UP000286773">
    <property type="component" value="Unassembled WGS sequence"/>
</dbReference>
<name>A0A430AQ97_9ENTE</name>
<dbReference type="InterPro" id="IPR005224">
    <property type="entry name" value="SfsA"/>
</dbReference>
<dbReference type="EMBL" id="NGKC01000013">
    <property type="protein sequence ID" value="RSU10236.1"/>
    <property type="molecule type" value="Genomic_DNA"/>
</dbReference>
<dbReference type="CDD" id="cd22359">
    <property type="entry name" value="SfsA-like_bacterial"/>
    <property type="match status" value="1"/>
</dbReference>
<feature type="domain" description="SfsA N-terminal OB" evidence="3">
    <location>
        <begin position="13"/>
        <end position="80"/>
    </location>
</feature>
<dbReference type="PANTHER" id="PTHR30545:SF2">
    <property type="entry name" value="SUGAR FERMENTATION STIMULATION PROTEIN A"/>
    <property type="match status" value="1"/>
</dbReference>
<dbReference type="PANTHER" id="PTHR30545">
    <property type="entry name" value="SUGAR FERMENTATION STIMULATION PROTEIN A"/>
    <property type="match status" value="1"/>
</dbReference>
<evidence type="ECO:0000256" key="1">
    <source>
        <dbReference type="HAMAP-Rule" id="MF_00095"/>
    </source>
</evidence>
<accession>A0A430AQ97</accession>